<dbReference type="InterPro" id="IPR001650">
    <property type="entry name" value="Helicase_C-like"/>
</dbReference>
<dbReference type="PANTHER" id="PTHR41313:SF1">
    <property type="entry name" value="DNA METHYLASE ADENINE-SPECIFIC DOMAIN-CONTAINING PROTEIN"/>
    <property type="match status" value="1"/>
</dbReference>
<dbReference type="Pfam" id="PF21849">
    <property type="entry name" value="DUF6908"/>
    <property type="match status" value="1"/>
</dbReference>
<dbReference type="SUPFAM" id="SSF53335">
    <property type="entry name" value="S-adenosyl-L-methionine-dependent methyltransferases"/>
    <property type="match status" value="1"/>
</dbReference>
<protein>
    <submittedName>
        <fullName evidence="4">Helicase</fullName>
    </submittedName>
</protein>
<dbReference type="Gene3D" id="3.40.50.150">
    <property type="entry name" value="Vaccinia Virus protein VP39"/>
    <property type="match status" value="1"/>
</dbReference>
<gene>
    <name evidence="4" type="ORF">PND82_05705</name>
</gene>
<feature type="region of interest" description="Disordered" evidence="2">
    <location>
        <begin position="320"/>
        <end position="407"/>
    </location>
</feature>
<dbReference type="EMBL" id="JAQLXO010000007">
    <property type="protein sequence ID" value="MDB7982310.1"/>
    <property type="molecule type" value="Genomic_DNA"/>
</dbReference>
<feature type="compositionally biased region" description="Basic and acidic residues" evidence="2">
    <location>
        <begin position="261"/>
        <end position="275"/>
    </location>
</feature>
<dbReference type="PROSITE" id="PS51194">
    <property type="entry name" value="HELICASE_CTER"/>
    <property type="match status" value="1"/>
</dbReference>
<feature type="region of interest" description="Disordered" evidence="2">
    <location>
        <begin position="2780"/>
        <end position="2803"/>
    </location>
</feature>
<proteinExistence type="predicted"/>
<feature type="coiled-coil region" evidence="1">
    <location>
        <begin position="2716"/>
        <end position="2750"/>
    </location>
</feature>
<feature type="coiled-coil region" evidence="1">
    <location>
        <begin position="2104"/>
        <end position="2151"/>
    </location>
</feature>
<sequence length="2803" mass="325373">MTTRMELTQVLYQETVDQIRKDGQTWGQFLRSVCRNYRLPFTEMALVYAQKPEATAVLEMEQWNRRYGLWIQKGAKGIAVIDEDYTNRTRLKFYFDYSDTRPGKVKSVKPPIWDVPSNRYDNVKEHLDRAYGVKGSTLAGTILECSRIVTEQNKDSLLNDMHFAKTDSKLSILSEEELDHMMTDLLFNSMAFSALSRCGIYAFDYIEAESLDSIQWLDTSLAFKAFGVNWQNTTQTLIREIHKEVLALQRDRTLESQSMHVHNEDEERSGSHENRIQTTRGRAASQSDIETGKRGSTWEIRIDEKAVSEGTSELFVSGIFDGSESESTSDGDRTDSPETKNTVDEPAQDKGRDHRTAQERGSDPVGTEDVSNREGDRRDPQNRTDLSVETKEETIQAGDDPAFFVEPPIKPVPSLKDQQLSLFDMEWNDTELDQPESPDLSVPQQFIDTALRSIPLEPEKRWEIADQIALQRSLEENSTFIQHACSRDTLGLLIGRQQVAVSWDERGVTIGYGKSAKTATIQSVLSWEQAAEMIQQLIKDGRYLAQTELDKIEDHRYQRLSENLWYMVQDLDLQKDDPYLETLQNDYLMGFPEGTKKIQMQLRLPDLRARIIREVEDCVDLIQREPERLRYRHHSPQKILAEVKDLESYREPLKATEELTQADGYFATQDQIDATILHSYHEHQKIQTYSFFCNHTDKKERIQFLKDAWGWSGSTFHDSDRNGLKIYSRSLHRPYASVFLKWPEVEKRLDTLYKQDRFLSEPEKSHLKDYERSILAQNIHRYFYRLDFSQLRPYRFGKGDFEISDIQDLLKWPETLHHVIDLVALSKPQDEKDQKVKKDLLSDLQSYNQGTYTQFHVQRQPQKEPYVPCLDLEESIVSLLIPFYREVDPYDFQDSFSNLNGEEIREQFVAGLRDIGALQDTIKELNQTIEEGENSKWIAMAEVLREDLAYLYARQRGTNLTIENEIQMSYHSEVLTEPPHYHTGDFVFIEYDQKPLYGTIELVDADKVYVEPYPSVSDVNTQIEIDRNEFERCLRQDVRNSYVFDPNRAPVQDPERIQKENYRKLQKIAPEILTKDADILHFNGGSHRYPVTIERIDEDRIAISSYYEQNGDSMADPDMEFVIGTNAHTLSARTYQQDNLGIYQEVEMENDLVLNPELEEELDTFAGQWLDTIQRDYTREDLLQDKEESLFSPFEKIQEAEFKAEPSEETISKNPTNPRSAREKCADNLQAIRILRSLEEEKRPAREEEKDQLRLYTGWGALADVFDPSKETWETERNELKNLLSPEEYQSAMESTLTAFYTPSVLIDAIYSKLRDFGISAGTVLEPSCGIGNFFSRKPEDMDLQFYGVEIDPLSGKMAQALYPEADIQIKGYEEAALPDHSFDVAIGNVPFGDYQVQNPQYDRLHFLIHDYFFAKTIDKLRPGGILAFITSTGTMDKADTRLREHLARHCDLLGGVRLPNDTFSKEAGTTVNSDLLFFQKRHSIREKEELPDWVDTEKQIEFYENKERERQAFPVQTNRYFIEHPEMILAEPKNVSGPFGPQRIYVPKKDSNLRTLLDTTLVSIQLSEERDTESVDIHTPSLNVDPELRNFSYCIQNGVICYKENESLSEVHRPKSQEDRIRALIPLRDTLRELIELQVQDADESSIRSKQQELNQRYDAYQKQYGLLHGRATRQAFEDDSSYSLLCSLEIIKEDGSLERKSDIFTKRTIRPNKPVDHVESPEEAVILSVSEKGKIDFSYMEALTGIDKDDLVRQLQGVIYPDPAQKLENGEPVYEIADAYLSGDIRQKLALARQEADQDERYRFNVEALEKVLPEPIKAGDISVRLGTTWIPPEIYREFIFDLLQTPRWQQYNIKVYYTATTEEWYISGKSSDQRIETNRTFGTHRINAYKIIENTLNLRNVKIFDKTYDEEGKEIRVLNKKETAIAQGKQDLIKARFSEWIWKDPIRREKLTDLYNEKFNSIRNRTYDGSHLRFAGMNPMITLRKHQRDAIARILYGGNTLLAHTVGAGKTFEMIAAGMESKRLGLCTKPMYAVPNNIINDFASDFYTLYPAVHILVATNRDLSKENRRKFFGRIASGEWDGIIVTHSQFSRIPISPDRQRQMIEDQIQDITESIRQLKENNGERYTIKQMMLAQKKLRDRLKKLNDSTRKDDLIYFEELGIDQLFVDEADLFKNLFLYSKMRNVSGISQTDSQRASDLHMKTQYLNEKTKNRGVIFATGTPVSNSMEELYTMQRYLQPDTLKQYGLESFDAWASTFGETVTAMELSPDGKGFQFKTRFSKFYNLPELMTLFREVADIQTADMINLPVPNAHYEVISVEASQAQKDMVDGLAKRSEKIHNREVDPQTDNMLKVTNDGRKLALDQRLMNPLLPDDPHSKVNACVENIYRIWEENKEQKLTQILFCDLSTPTQDGFNVYDDVRNKLIERGVPAEEVQHVHIAKNEKQKQDLFVKVRAGDVRIINGSTSKMGAGTNVQDKLIAIHDLDCPWRPRDLEQRRGRIVRQGNQNEDVYIYRYITKGTFDSYLYQTIEKKQTFISQVFTSKTPQRTMEEVDETVLNYAEIKAIACGDERIMERCNLEVEVNRLQTLKSSYLNQKYELQDRIVKYYPHAIQKQAQRIDHLEKDIQQRNQFPVSEEFSGMKIQGRRITDKAEAGKQLLETGRSIMSAKPVRIGEYRGFDLYCSFDSFMVEYKLSLSGTENHTITLGNDKFGNITRLNNALSNMDKELEEAKIELQTLKRQFEIAKEEVDKPFEQEESLQHKEKRLHQLTMELRLDSKENDVVDIEEQEEPEKESRKELCR</sequence>
<evidence type="ECO:0000256" key="2">
    <source>
        <dbReference type="SAM" id="MobiDB-lite"/>
    </source>
</evidence>
<evidence type="ECO:0000313" key="5">
    <source>
        <dbReference type="Proteomes" id="UP001212981"/>
    </source>
</evidence>
<dbReference type="InterPro" id="IPR014001">
    <property type="entry name" value="Helicase_ATP-bd"/>
</dbReference>
<dbReference type="Pfam" id="PF00271">
    <property type="entry name" value="Helicase_C"/>
    <property type="match status" value="1"/>
</dbReference>
<reference evidence="4" key="1">
    <citation type="submission" date="2023-01" db="EMBL/GenBank/DDBJ databases">
        <title>Human gut microbiome strain richness.</title>
        <authorList>
            <person name="Chen-Liaw A."/>
        </authorList>
    </citation>
    <scope>NUCLEOTIDE SEQUENCE</scope>
    <source>
        <strain evidence="4">D8_m1001271B151109d0_201107</strain>
    </source>
</reference>
<dbReference type="SUPFAM" id="SSF52540">
    <property type="entry name" value="P-loop containing nucleoside triphosphate hydrolases"/>
    <property type="match status" value="2"/>
</dbReference>
<feature type="region of interest" description="Disordered" evidence="2">
    <location>
        <begin position="255"/>
        <end position="296"/>
    </location>
</feature>
<evidence type="ECO:0000313" key="4">
    <source>
        <dbReference type="EMBL" id="MDB7982310.1"/>
    </source>
</evidence>
<dbReference type="SMART" id="SM00487">
    <property type="entry name" value="DEXDc"/>
    <property type="match status" value="1"/>
</dbReference>
<feature type="compositionally biased region" description="Basic and acidic residues" evidence="2">
    <location>
        <begin position="330"/>
        <end position="362"/>
    </location>
</feature>
<keyword evidence="4" id="KW-0067">ATP-binding</keyword>
<feature type="region of interest" description="Disordered" evidence="2">
    <location>
        <begin position="1203"/>
        <end position="1222"/>
    </location>
</feature>
<comment type="caution">
    <text evidence="4">The sequence shown here is derived from an EMBL/GenBank/DDBJ whole genome shotgun (WGS) entry which is preliminary data.</text>
</comment>
<feature type="compositionally biased region" description="Polar residues" evidence="2">
    <location>
        <begin position="276"/>
        <end position="289"/>
    </location>
</feature>
<feature type="compositionally biased region" description="Acidic residues" evidence="2">
    <location>
        <begin position="2784"/>
        <end position="2794"/>
    </location>
</feature>
<keyword evidence="4" id="KW-0378">Hydrolase</keyword>
<dbReference type="PANTHER" id="PTHR41313">
    <property type="entry name" value="ADENINE-SPECIFIC METHYLTRANSFERASE"/>
    <property type="match status" value="1"/>
</dbReference>
<dbReference type="GO" id="GO:0004386">
    <property type="term" value="F:helicase activity"/>
    <property type="evidence" value="ECO:0007669"/>
    <property type="project" value="UniProtKB-KW"/>
</dbReference>
<dbReference type="InterPro" id="IPR052933">
    <property type="entry name" value="DNA_Protect_Modify"/>
</dbReference>
<organism evidence="4 5">
    <name type="scientific">Faecalicoccus pleomorphus</name>
    <dbReference type="NCBI Taxonomy" id="1323"/>
    <lineage>
        <taxon>Bacteria</taxon>
        <taxon>Bacillati</taxon>
        <taxon>Bacillota</taxon>
        <taxon>Erysipelotrichia</taxon>
        <taxon>Erysipelotrichales</taxon>
        <taxon>Erysipelotrichaceae</taxon>
        <taxon>Faecalicoccus</taxon>
    </lineage>
</organism>
<evidence type="ECO:0000256" key="1">
    <source>
        <dbReference type="SAM" id="Coils"/>
    </source>
</evidence>
<name>A0AAW6CW56_9FIRM</name>
<evidence type="ECO:0000259" key="3">
    <source>
        <dbReference type="PROSITE" id="PS51194"/>
    </source>
</evidence>
<keyword evidence="1" id="KW-0175">Coiled coil</keyword>
<dbReference type="InterPro" id="IPR029063">
    <property type="entry name" value="SAM-dependent_MTases_sf"/>
</dbReference>
<dbReference type="CDD" id="cd02440">
    <property type="entry name" value="AdoMet_MTases"/>
    <property type="match status" value="1"/>
</dbReference>
<dbReference type="InterPro" id="IPR054203">
    <property type="entry name" value="DUF6908"/>
</dbReference>
<feature type="compositionally biased region" description="Basic and acidic residues" evidence="2">
    <location>
        <begin position="370"/>
        <end position="394"/>
    </location>
</feature>
<accession>A0AAW6CW56</accession>
<dbReference type="InterPro" id="IPR027417">
    <property type="entry name" value="P-loop_NTPase"/>
</dbReference>
<dbReference type="Proteomes" id="UP001212981">
    <property type="component" value="Unassembled WGS sequence"/>
</dbReference>
<dbReference type="Gene3D" id="3.40.50.300">
    <property type="entry name" value="P-loop containing nucleotide triphosphate hydrolases"/>
    <property type="match status" value="2"/>
</dbReference>
<dbReference type="PRINTS" id="PR00507">
    <property type="entry name" value="N12N6MTFRASE"/>
</dbReference>
<keyword evidence="4" id="KW-0547">Nucleotide-binding</keyword>
<keyword evidence="4" id="KW-0347">Helicase</keyword>
<feature type="domain" description="Helicase C-terminal" evidence="3">
    <location>
        <begin position="2385"/>
        <end position="2555"/>
    </location>
</feature>